<sequence length="123" mass="13949">MEWFEWTADIESFDRGPDYYSSKMLTIRNKIGKPTVYISLSVADANTSLTRSTASDSESGVTASCSKISSKEIKLNNSPVTRFNKVKWKNLSKICNEGTRMAYDWIQLNNKWDNSRSDTCGKT</sequence>
<reference evidence="1 2" key="1">
    <citation type="journal article" date="2021" name="Hortic Res">
        <title>Chromosome-scale assembly of the Dendrobium chrysotoxum genome enhances the understanding of orchid evolution.</title>
        <authorList>
            <person name="Zhang Y."/>
            <person name="Zhang G.Q."/>
            <person name="Zhang D."/>
            <person name="Liu X.D."/>
            <person name="Xu X.Y."/>
            <person name="Sun W.H."/>
            <person name="Yu X."/>
            <person name="Zhu X."/>
            <person name="Wang Z.W."/>
            <person name="Zhao X."/>
            <person name="Zhong W.Y."/>
            <person name="Chen H."/>
            <person name="Yin W.L."/>
            <person name="Huang T."/>
            <person name="Niu S.C."/>
            <person name="Liu Z.J."/>
        </authorList>
    </citation>
    <scope>NUCLEOTIDE SEQUENCE [LARGE SCALE GENOMIC DNA]</scope>
    <source>
        <strain evidence="1">Lindl</strain>
    </source>
</reference>
<dbReference type="Proteomes" id="UP000775213">
    <property type="component" value="Unassembled WGS sequence"/>
</dbReference>
<protein>
    <submittedName>
        <fullName evidence="1">Uncharacterized protein</fullName>
    </submittedName>
</protein>
<accession>A0AAV7FJY0</accession>
<comment type="caution">
    <text evidence="1">The sequence shown here is derived from an EMBL/GenBank/DDBJ whole genome shotgun (WGS) entry which is preliminary data.</text>
</comment>
<evidence type="ECO:0000313" key="1">
    <source>
        <dbReference type="EMBL" id="KAH0448155.1"/>
    </source>
</evidence>
<dbReference type="EMBL" id="JAGFBR010000019">
    <property type="protein sequence ID" value="KAH0448155.1"/>
    <property type="molecule type" value="Genomic_DNA"/>
</dbReference>
<dbReference type="AlphaFoldDB" id="A0AAV7FJY0"/>
<gene>
    <name evidence="1" type="ORF">IEQ34_021955</name>
</gene>
<organism evidence="1 2">
    <name type="scientific">Dendrobium chrysotoxum</name>
    <name type="common">Orchid</name>
    <dbReference type="NCBI Taxonomy" id="161865"/>
    <lineage>
        <taxon>Eukaryota</taxon>
        <taxon>Viridiplantae</taxon>
        <taxon>Streptophyta</taxon>
        <taxon>Embryophyta</taxon>
        <taxon>Tracheophyta</taxon>
        <taxon>Spermatophyta</taxon>
        <taxon>Magnoliopsida</taxon>
        <taxon>Liliopsida</taxon>
        <taxon>Asparagales</taxon>
        <taxon>Orchidaceae</taxon>
        <taxon>Epidendroideae</taxon>
        <taxon>Malaxideae</taxon>
        <taxon>Dendrobiinae</taxon>
        <taxon>Dendrobium</taxon>
    </lineage>
</organism>
<name>A0AAV7FJY0_DENCH</name>
<keyword evidence="2" id="KW-1185">Reference proteome</keyword>
<proteinExistence type="predicted"/>
<evidence type="ECO:0000313" key="2">
    <source>
        <dbReference type="Proteomes" id="UP000775213"/>
    </source>
</evidence>